<dbReference type="PANTHER" id="PTHR43847:SF1">
    <property type="entry name" value="BLL3993 PROTEIN"/>
    <property type="match status" value="1"/>
</dbReference>
<sequence length="204" mass="23756">MNIWRFHEILLRACAVLAGSWFVHASWHQWRLQPNRLSLLLLMLGEGTVVLLLLISKVPKRRDWHPVSLFCTLVATYYFLAVRLTPGIHLVPESIGVLLQCTGLSWSLYAKWSLRRAFGLLPANRGVVTTGAYRVLRHPIYAGYLFNHLGFLLVSYCWQNLLVYTVLYSVQIIRLRREECILRDDPDYRDYCGHVRFRLIPGVF</sequence>
<keyword evidence="6" id="KW-0808">Transferase</keyword>
<keyword evidence="7" id="KW-1185">Reference proteome</keyword>
<reference evidence="6 7" key="1">
    <citation type="submission" date="2019-03" db="EMBL/GenBank/DDBJ databases">
        <title>Genomic Encyclopedia of Type Strains, Phase III (KMG-III): the genomes of soil and plant-associated and newly described type strains.</title>
        <authorList>
            <person name="Whitman W."/>
        </authorList>
    </citation>
    <scope>NUCLEOTIDE SEQUENCE [LARGE SCALE GENOMIC DNA]</scope>
    <source>
        <strain evidence="6 7">CECT 8976</strain>
    </source>
</reference>
<dbReference type="OrthoDB" id="5293276at2"/>
<feature type="transmembrane region" description="Helical" evidence="5">
    <location>
        <begin position="35"/>
        <end position="55"/>
    </location>
</feature>
<evidence type="ECO:0000256" key="2">
    <source>
        <dbReference type="ARBA" id="ARBA00022692"/>
    </source>
</evidence>
<dbReference type="GO" id="GO:0008168">
    <property type="term" value="F:methyltransferase activity"/>
    <property type="evidence" value="ECO:0007669"/>
    <property type="project" value="UniProtKB-KW"/>
</dbReference>
<dbReference type="EMBL" id="SNZP01000005">
    <property type="protein sequence ID" value="TDR80252.1"/>
    <property type="molecule type" value="Genomic_DNA"/>
</dbReference>
<accession>A0A4R7B8N7</accession>
<dbReference type="Proteomes" id="UP000295611">
    <property type="component" value="Unassembled WGS sequence"/>
</dbReference>
<feature type="transmembrane region" description="Helical" evidence="5">
    <location>
        <begin position="67"/>
        <end position="84"/>
    </location>
</feature>
<evidence type="ECO:0000313" key="7">
    <source>
        <dbReference type="Proteomes" id="UP000295611"/>
    </source>
</evidence>
<dbReference type="RefSeq" id="WP_133679691.1">
    <property type="nucleotide sequence ID" value="NZ_SNZP01000005.1"/>
</dbReference>
<dbReference type="Pfam" id="PF04191">
    <property type="entry name" value="PEMT"/>
    <property type="match status" value="1"/>
</dbReference>
<keyword evidence="6" id="KW-0489">Methyltransferase</keyword>
<name>A0A4R7B8N7_9NEIS</name>
<evidence type="ECO:0000256" key="5">
    <source>
        <dbReference type="SAM" id="Phobius"/>
    </source>
</evidence>
<comment type="subcellular location">
    <subcellularLocation>
        <location evidence="1">Endomembrane system</location>
        <topology evidence="1">Multi-pass membrane protein</topology>
    </subcellularLocation>
</comment>
<dbReference type="Gene3D" id="1.20.120.1630">
    <property type="match status" value="1"/>
</dbReference>
<protein>
    <submittedName>
        <fullName evidence="6">Protein-S-isoprenylcysteine O-methyltransferase Ste14</fullName>
    </submittedName>
</protein>
<evidence type="ECO:0000313" key="6">
    <source>
        <dbReference type="EMBL" id="TDR80252.1"/>
    </source>
</evidence>
<keyword evidence="2 5" id="KW-0812">Transmembrane</keyword>
<gene>
    <name evidence="6" type="ORF">DFP86_105107</name>
</gene>
<dbReference type="GO" id="GO:0012505">
    <property type="term" value="C:endomembrane system"/>
    <property type="evidence" value="ECO:0007669"/>
    <property type="project" value="UniProtKB-SubCell"/>
</dbReference>
<dbReference type="InterPro" id="IPR052527">
    <property type="entry name" value="Metal_cation-efflux_comp"/>
</dbReference>
<evidence type="ECO:0000256" key="4">
    <source>
        <dbReference type="ARBA" id="ARBA00023136"/>
    </source>
</evidence>
<feature type="transmembrane region" description="Helical" evidence="5">
    <location>
        <begin position="148"/>
        <end position="167"/>
    </location>
</feature>
<comment type="caution">
    <text evidence="6">The sequence shown here is derived from an EMBL/GenBank/DDBJ whole genome shotgun (WGS) entry which is preliminary data.</text>
</comment>
<dbReference type="AlphaFoldDB" id="A0A4R7B8N7"/>
<dbReference type="PANTHER" id="PTHR43847">
    <property type="entry name" value="BLL3993 PROTEIN"/>
    <property type="match status" value="1"/>
</dbReference>
<keyword evidence="4 5" id="KW-0472">Membrane</keyword>
<proteinExistence type="predicted"/>
<dbReference type="InterPro" id="IPR007318">
    <property type="entry name" value="Phopholipid_MeTrfase"/>
</dbReference>
<evidence type="ECO:0000256" key="3">
    <source>
        <dbReference type="ARBA" id="ARBA00022989"/>
    </source>
</evidence>
<organism evidence="6 7">
    <name type="scientific">Paludibacterium purpuratum</name>
    <dbReference type="NCBI Taxonomy" id="1144873"/>
    <lineage>
        <taxon>Bacteria</taxon>
        <taxon>Pseudomonadati</taxon>
        <taxon>Pseudomonadota</taxon>
        <taxon>Betaproteobacteria</taxon>
        <taxon>Neisseriales</taxon>
        <taxon>Chromobacteriaceae</taxon>
        <taxon>Paludibacterium</taxon>
    </lineage>
</organism>
<evidence type="ECO:0000256" key="1">
    <source>
        <dbReference type="ARBA" id="ARBA00004127"/>
    </source>
</evidence>
<keyword evidence="3 5" id="KW-1133">Transmembrane helix</keyword>
<dbReference type="GO" id="GO:0032259">
    <property type="term" value="P:methylation"/>
    <property type="evidence" value="ECO:0007669"/>
    <property type="project" value="UniProtKB-KW"/>
</dbReference>